<organism evidence="3 4">
    <name type="scientific">Paenibacillus rhizolycopersici</name>
    <dbReference type="NCBI Taxonomy" id="2780073"/>
    <lineage>
        <taxon>Bacteria</taxon>
        <taxon>Bacillati</taxon>
        <taxon>Bacillota</taxon>
        <taxon>Bacilli</taxon>
        <taxon>Bacillales</taxon>
        <taxon>Paenibacillaceae</taxon>
        <taxon>Paenibacillus</taxon>
    </lineage>
</organism>
<reference evidence="3 4" key="1">
    <citation type="submission" date="2021-01" db="EMBL/GenBank/DDBJ databases">
        <title>Paenibacillus sp.nov. isolated from the rhizosphere soil of tomato plant.</title>
        <authorList>
            <person name="Thin K.K."/>
            <person name="Zhang X."/>
            <person name="He S."/>
        </authorList>
    </citation>
    <scope>NUCLEOTIDE SEQUENCE [LARGE SCALE GENOMIC DNA]</scope>
    <source>
        <strain evidence="3 4">DXFW5</strain>
    </source>
</reference>
<keyword evidence="4" id="KW-1185">Reference proteome</keyword>
<accession>A0ABS2H9X4</accession>
<dbReference type="InterPro" id="IPR035940">
    <property type="entry name" value="CAP_sf"/>
</dbReference>
<proteinExistence type="predicted"/>
<evidence type="ECO:0000313" key="4">
    <source>
        <dbReference type="Proteomes" id="UP001516620"/>
    </source>
</evidence>
<feature type="domain" description="SCP" evidence="2">
    <location>
        <begin position="65"/>
        <end position="174"/>
    </location>
</feature>
<sequence length="178" mass="19185">MKKWSTKIGMSGLLVAALALALTTAQGGGLGTDTAHAAAVSGVKSKSLAAVYAQIQTQNASKVVALVNKERKDAGLKPLMVHTNLTKMAKTKAIDMFKTGYFSHTSPNYGSPFDMMDSSNITYLYAGENIGKGQRSAEEVVKDWMDSPGHKANILNPKYKLIGVGYYNGYWVQEFIGK</sequence>
<dbReference type="RefSeq" id="WP_193416058.1">
    <property type="nucleotide sequence ID" value="NZ_JADCNN020000011.1"/>
</dbReference>
<dbReference type="Proteomes" id="UP001516620">
    <property type="component" value="Unassembled WGS sequence"/>
</dbReference>
<comment type="caution">
    <text evidence="3">The sequence shown here is derived from an EMBL/GenBank/DDBJ whole genome shotgun (WGS) entry which is preliminary data.</text>
</comment>
<keyword evidence="1" id="KW-0732">Signal</keyword>
<gene>
    <name evidence="3" type="ORF">IM700_013280</name>
</gene>
<protein>
    <recommendedName>
        <fullName evidence="2">SCP domain-containing protein</fullName>
    </recommendedName>
</protein>
<dbReference type="EMBL" id="JADCNN020000011">
    <property type="protein sequence ID" value="MBM6996621.1"/>
    <property type="molecule type" value="Genomic_DNA"/>
</dbReference>
<evidence type="ECO:0000259" key="2">
    <source>
        <dbReference type="Pfam" id="PF00188"/>
    </source>
</evidence>
<dbReference type="CDD" id="cd05379">
    <property type="entry name" value="CAP_bacterial"/>
    <property type="match status" value="1"/>
</dbReference>
<dbReference type="InterPro" id="IPR014044">
    <property type="entry name" value="CAP_dom"/>
</dbReference>
<dbReference type="SUPFAM" id="SSF55797">
    <property type="entry name" value="PR-1-like"/>
    <property type="match status" value="1"/>
</dbReference>
<dbReference type="PANTHER" id="PTHR31157">
    <property type="entry name" value="SCP DOMAIN-CONTAINING PROTEIN"/>
    <property type="match status" value="1"/>
</dbReference>
<dbReference type="Pfam" id="PF00188">
    <property type="entry name" value="CAP"/>
    <property type="match status" value="1"/>
</dbReference>
<evidence type="ECO:0000256" key="1">
    <source>
        <dbReference type="SAM" id="SignalP"/>
    </source>
</evidence>
<dbReference type="Gene3D" id="3.40.33.10">
    <property type="entry name" value="CAP"/>
    <property type="match status" value="1"/>
</dbReference>
<evidence type="ECO:0000313" key="3">
    <source>
        <dbReference type="EMBL" id="MBM6996621.1"/>
    </source>
</evidence>
<dbReference type="PANTHER" id="PTHR31157:SF1">
    <property type="entry name" value="SCP DOMAIN-CONTAINING PROTEIN"/>
    <property type="match status" value="1"/>
</dbReference>
<feature type="chain" id="PRO_5047289832" description="SCP domain-containing protein" evidence="1">
    <location>
        <begin position="22"/>
        <end position="178"/>
    </location>
</feature>
<feature type="signal peptide" evidence="1">
    <location>
        <begin position="1"/>
        <end position="21"/>
    </location>
</feature>
<name>A0ABS2H9X4_9BACL</name>